<dbReference type="Pfam" id="PF24419">
    <property type="entry name" value="Cupin_NOL9"/>
    <property type="match status" value="1"/>
</dbReference>
<evidence type="ECO:0000256" key="1">
    <source>
        <dbReference type="ARBA" id="ARBA00011003"/>
    </source>
</evidence>
<dbReference type="InterPro" id="IPR057573">
    <property type="entry name" value="NOL9_N"/>
</dbReference>
<reference evidence="10" key="3">
    <citation type="submission" date="2025-08" db="UniProtKB">
        <authorList>
            <consortium name="Ensembl"/>
        </authorList>
    </citation>
    <scope>IDENTIFICATION</scope>
</reference>
<evidence type="ECO:0000256" key="7">
    <source>
        <dbReference type="SAM" id="MobiDB-lite"/>
    </source>
</evidence>
<dbReference type="FunCoup" id="F6ZUZ2">
    <property type="interactions" value="33"/>
</dbReference>
<dbReference type="OMA" id="QSHACHE"/>
<sequence length="557" mass="62587">MAGAKKSTSKKDLKTKLSNKIRKTTKKMKDSKLCKSMKSKRMKLKEEISTENKETKEEITFCSSSCDNSQSQEDELMPSPYKKYKLEQMSRMLESVNICPLLPDDCELFPIKKNNESALLAMKSTSSGVKLHGCAKVSVICGLCVINGFTLSVENSPQVIMAPLTHVATTVRPIAVETKQCRKDIYKKYKTAVSNIKDTLDKYEVILLFQSTSIQTLSYPGYPDIFTPSITEVKDFRVLCKQCFLCSTSRYFIEHNSYTEAVNSLRSHDNNTQSYPVIVTAGGKNVGKSTFNRYLVNRLLSDHKHVYYLDCDIGQSEFTPSGFISVTRIEQNQPLLSPTFTNEVKPMLMCYYGHNTPSGDPDFYSSCVQFVLQSLFEVLNGNLDGPLVVNTMGWIRALGLQLLIDTIRMVNPTHIMQFQTAKDSRNLAPMTKEFVSSMTGWLTPQSHACHELVTIATSITPLEIIKYMAPDYRNLAMLSKLSQIADACVNRDSSINQKLTRQTLLGKLQSAQPFKISLKHLQVYNATDSQVKYKHVLAALNASVVALCISPESKQDW</sequence>
<evidence type="ECO:0000256" key="5">
    <source>
        <dbReference type="ARBA" id="ARBA00022840"/>
    </source>
</evidence>
<evidence type="ECO:0000256" key="6">
    <source>
        <dbReference type="ARBA" id="ARBA00071212"/>
    </source>
</evidence>
<dbReference type="Gene3D" id="3.40.50.300">
    <property type="entry name" value="P-loop containing nucleotide triphosphate hydrolases"/>
    <property type="match status" value="1"/>
</dbReference>
<comment type="similarity">
    <text evidence="1">Belongs to the Clp1 family. NOL9/GRC3 subfamily.</text>
</comment>
<dbReference type="Ensembl" id="ENSCINT00000022116.2">
    <property type="protein sequence ID" value="ENSCINP00000021870.2"/>
    <property type="gene ID" value="ENSCING00000011450.2"/>
</dbReference>
<reference evidence="10" key="4">
    <citation type="submission" date="2025-09" db="UniProtKB">
        <authorList>
            <consortium name="Ensembl"/>
        </authorList>
    </citation>
    <scope>IDENTIFICATION</scope>
</reference>
<dbReference type="InParanoid" id="F6ZUZ2"/>
<evidence type="ECO:0000256" key="3">
    <source>
        <dbReference type="ARBA" id="ARBA00022741"/>
    </source>
</evidence>
<evidence type="ECO:0000313" key="10">
    <source>
        <dbReference type="Ensembl" id="ENSCINP00000021870.2"/>
    </source>
</evidence>
<gene>
    <name evidence="10" type="primary">LOC100179576</name>
</gene>
<dbReference type="InterPro" id="IPR045116">
    <property type="entry name" value="Clp1/Grc3"/>
</dbReference>
<keyword evidence="3" id="KW-0547">Nucleotide-binding</keyword>
<evidence type="ECO:0000259" key="9">
    <source>
        <dbReference type="Pfam" id="PF24419"/>
    </source>
</evidence>
<keyword evidence="11" id="KW-1185">Reference proteome</keyword>
<dbReference type="HOGENOM" id="CLU_489105_0_0_1"/>
<dbReference type="GeneTree" id="ENSGT00940000153668"/>
<organism evidence="10 11">
    <name type="scientific">Ciona intestinalis</name>
    <name type="common">Transparent sea squirt</name>
    <name type="synonym">Ascidia intestinalis</name>
    <dbReference type="NCBI Taxonomy" id="7719"/>
    <lineage>
        <taxon>Eukaryota</taxon>
        <taxon>Metazoa</taxon>
        <taxon>Chordata</taxon>
        <taxon>Tunicata</taxon>
        <taxon>Ascidiacea</taxon>
        <taxon>Phlebobranchia</taxon>
        <taxon>Cionidae</taxon>
        <taxon>Ciona</taxon>
    </lineage>
</organism>
<dbReference type="SUPFAM" id="SSF52540">
    <property type="entry name" value="P-loop containing nucleoside triphosphate hydrolases"/>
    <property type="match status" value="1"/>
</dbReference>
<proteinExistence type="inferred from homology"/>
<feature type="region of interest" description="Disordered" evidence="7">
    <location>
        <begin position="1"/>
        <end position="51"/>
    </location>
</feature>
<evidence type="ECO:0000256" key="2">
    <source>
        <dbReference type="ARBA" id="ARBA00022679"/>
    </source>
</evidence>
<dbReference type="AlphaFoldDB" id="F6ZUZ2"/>
<keyword evidence="4" id="KW-0418">Kinase</keyword>
<evidence type="ECO:0000259" key="8">
    <source>
        <dbReference type="Pfam" id="PF16575"/>
    </source>
</evidence>
<dbReference type="Proteomes" id="UP000008144">
    <property type="component" value="Chromosome 2"/>
</dbReference>
<evidence type="ECO:0000256" key="4">
    <source>
        <dbReference type="ARBA" id="ARBA00022777"/>
    </source>
</evidence>
<dbReference type="GO" id="GO:0000448">
    <property type="term" value="P:cleavage in ITS2 between 5.8S rRNA and LSU-rRNA of tricistronic rRNA transcript (SSU-rRNA, 5.8S rRNA, LSU-rRNA)"/>
    <property type="evidence" value="ECO:0000318"/>
    <property type="project" value="GO_Central"/>
</dbReference>
<feature type="compositionally biased region" description="Basic residues" evidence="7">
    <location>
        <begin position="17"/>
        <end position="26"/>
    </location>
</feature>
<dbReference type="GO" id="GO:0051731">
    <property type="term" value="F:polynucleotide 5'-hydroxyl-kinase activity"/>
    <property type="evidence" value="ECO:0000318"/>
    <property type="project" value="GO_Central"/>
</dbReference>
<keyword evidence="5" id="KW-0067">ATP-binding</keyword>
<dbReference type="GO" id="GO:0005524">
    <property type="term" value="F:ATP binding"/>
    <property type="evidence" value="ECO:0007669"/>
    <property type="project" value="UniProtKB-KW"/>
</dbReference>
<dbReference type="EMBL" id="EAAA01001467">
    <property type="status" value="NOT_ANNOTATED_CDS"/>
    <property type="molecule type" value="Genomic_DNA"/>
</dbReference>
<dbReference type="InterPro" id="IPR027417">
    <property type="entry name" value="P-loop_NTPase"/>
</dbReference>
<dbReference type="PANTHER" id="PTHR12755">
    <property type="entry name" value="CLEAVAGE/POLYADENYLATION FACTOR IA SUBUNIT CLP1P"/>
    <property type="match status" value="1"/>
</dbReference>
<dbReference type="FunFam" id="3.40.50.300:FF:003212">
    <property type="entry name" value="Putative cleavage/polyadenylation factor ia subunit clp1p"/>
    <property type="match status" value="1"/>
</dbReference>
<accession>F6ZUZ2</accession>
<feature type="domain" description="Clp1 P-loop" evidence="8">
    <location>
        <begin position="282"/>
        <end position="427"/>
    </location>
</feature>
<protein>
    <recommendedName>
        <fullName evidence="6">Polynucleotide 5'-hydroxyl-kinase NOL9</fullName>
    </recommendedName>
</protein>
<reference evidence="11" key="1">
    <citation type="journal article" date="2002" name="Science">
        <title>The draft genome of Ciona intestinalis: insights into chordate and vertebrate origins.</title>
        <authorList>
            <person name="Dehal P."/>
            <person name="Satou Y."/>
            <person name="Campbell R.K."/>
            <person name="Chapman J."/>
            <person name="Degnan B."/>
            <person name="De Tomaso A."/>
            <person name="Davidson B."/>
            <person name="Di Gregorio A."/>
            <person name="Gelpke M."/>
            <person name="Goodstein D.M."/>
            <person name="Harafuji N."/>
            <person name="Hastings K.E."/>
            <person name="Ho I."/>
            <person name="Hotta K."/>
            <person name="Huang W."/>
            <person name="Kawashima T."/>
            <person name="Lemaire P."/>
            <person name="Martinez D."/>
            <person name="Meinertzhagen I.A."/>
            <person name="Necula S."/>
            <person name="Nonaka M."/>
            <person name="Putnam N."/>
            <person name="Rash S."/>
            <person name="Saiga H."/>
            <person name="Satake M."/>
            <person name="Terry A."/>
            <person name="Yamada L."/>
            <person name="Wang H.G."/>
            <person name="Awazu S."/>
            <person name="Azumi K."/>
            <person name="Boore J."/>
            <person name="Branno M."/>
            <person name="Chin-Bow S."/>
            <person name="DeSantis R."/>
            <person name="Doyle S."/>
            <person name="Francino P."/>
            <person name="Keys D.N."/>
            <person name="Haga S."/>
            <person name="Hayashi H."/>
            <person name="Hino K."/>
            <person name="Imai K.S."/>
            <person name="Inaba K."/>
            <person name="Kano S."/>
            <person name="Kobayashi K."/>
            <person name="Kobayashi M."/>
            <person name="Lee B.I."/>
            <person name="Makabe K.W."/>
            <person name="Manohar C."/>
            <person name="Matassi G."/>
            <person name="Medina M."/>
            <person name="Mochizuki Y."/>
            <person name="Mount S."/>
            <person name="Morishita T."/>
            <person name="Miura S."/>
            <person name="Nakayama A."/>
            <person name="Nishizaka S."/>
            <person name="Nomoto H."/>
            <person name="Ohta F."/>
            <person name="Oishi K."/>
            <person name="Rigoutsos I."/>
            <person name="Sano M."/>
            <person name="Sasaki A."/>
            <person name="Sasakura Y."/>
            <person name="Shoguchi E."/>
            <person name="Shin-i T."/>
            <person name="Spagnuolo A."/>
            <person name="Stainier D."/>
            <person name="Suzuki M.M."/>
            <person name="Tassy O."/>
            <person name="Takatori N."/>
            <person name="Tokuoka M."/>
            <person name="Yagi K."/>
            <person name="Yoshizaki F."/>
            <person name="Wada S."/>
            <person name="Zhang C."/>
            <person name="Hyatt P.D."/>
            <person name="Larimer F."/>
            <person name="Detter C."/>
            <person name="Doggett N."/>
            <person name="Glavina T."/>
            <person name="Hawkins T."/>
            <person name="Richardson P."/>
            <person name="Lucas S."/>
            <person name="Kohara Y."/>
            <person name="Levine M."/>
            <person name="Satoh N."/>
            <person name="Rokhsar D.S."/>
        </authorList>
    </citation>
    <scope>NUCLEOTIDE SEQUENCE [LARGE SCALE GENOMIC DNA]</scope>
</reference>
<keyword evidence="2" id="KW-0808">Transferase</keyword>
<dbReference type="InterPro" id="IPR032319">
    <property type="entry name" value="CLP1_P"/>
</dbReference>
<evidence type="ECO:0000313" key="11">
    <source>
        <dbReference type="Proteomes" id="UP000008144"/>
    </source>
</evidence>
<dbReference type="Pfam" id="PF16575">
    <property type="entry name" value="CLP1_P"/>
    <property type="match status" value="1"/>
</dbReference>
<reference evidence="10" key="2">
    <citation type="journal article" date="2008" name="Genome Biol.">
        <title>Improved genome assembly and evidence-based global gene model set for the chordate Ciona intestinalis: new insight into intron and operon populations.</title>
        <authorList>
            <person name="Satou Y."/>
            <person name="Mineta K."/>
            <person name="Ogasawara M."/>
            <person name="Sasakura Y."/>
            <person name="Shoguchi E."/>
            <person name="Ueno K."/>
            <person name="Yamada L."/>
            <person name="Matsumoto J."/>
            <person name="Wasserscheid J."/>
            <person name="Dewar K."/>
            <person name="Wiley G.B."/>
            <person name="Macmil S.L."/>
            <person name="Roe B.A."/>
            <person name="Zeller R.W."/>
            <person name="Hastings K.E."/>
            <person name="Lemaire P."/>
            <person name="Lindquist E."/>
            <person name="Endo T."/>
            <person name="Hotta K."/>
            <person name="Inaba K."/>
        </authorList>
    </citation>
    <scope>NUCLEOTIDE SEQUENCE [LARGE SCALE GENOMIC DNA]</scope>
    <source>
        <strain evidence="10">wild type</strain>
    </source>
</reference>
<dbReference type="STRING" id="7719.ENSCINP00000021870"/>
<name>F6ZUZ2_CIOIN</name>
<dbReference type="GO" id="GO:0005634">
    <property type="term" value="C:nucleus"/>
    <property type="evidence" value="ECO:0000318"/>
    <property type="project" value="GO_Central"/>
</dbReference>
<dbReference type="PANTHER" id="PTHR12755:SF3">
    <property type="entry name" value="POLYNUCLEOTIDE 5'-HYDROXYL-KINASE NOL9"/>
    <property type="match status" value="1"/>
</dbReference>
<feature type="domain" description="NOL9 N-terminal" evidence="9">
    <location>
        <begin position="115"/>
        <end position="213"/>
    </location>
</feature>